<protein>
    <recommendedName>
        <fullName evidence="6">Mid2 domain-containing protein</fullName>
    </recommendedName>
</protein>
<evidence type="ECO:0000313" key="5">
    <source>
        <dbReference type="Proteomes" id="UP001162060"/>
    </source>
</evidence>
<evidence type="ECO:0008006" key="6">
    <source>
        <dbReference type="Google" id="ProtNLM"/>
    </source>
</evidence>
<feature type="chain" id="PRO_5043864123" description="Mid2 domain-containing protein" evidence="3">
    <location>
        <begin position="33"/>
        <end position="300"/>
    </location>
</feature>
<organism evidence="4 5">
    <name type="scientific">Peronospora matthiolae</name>
    <dbReference type="NCBI Taxonomy" id="2874970"/>
    <lineage>
        <taxon>Eukaryota</taxon>
        <taxon>Sar</taxon>
        <taxon>Stramenopiles</taxon>
        <taxon>Oomycota</taxon>
        <taxon>Peronosporomycetes</taxon>
        <taxon>Peronosporales</taxon>
        <taxon>Peronosporaceae</taxon>
        <taxon>Peronospora</taxon>
    </lineage>
</organism>
<evidence type="ECO:0000313" key="4">
    <source>
        <dbReference type="EMBL" id="CAK7939507.1"/>
    </source>
</evidence>
<keyword evidence="2" id="KW-0812">Transmembrane</keyword>
<proteinExistence type="predicted"/>
<feature type="region of interest" description="Disordered" evidence="1">
    <location>
        <begin position="220"/>
        <end position="252"/>
    </location>
</feature>
<dbReference type="EMBL" id="CAKLBY020000246">
    <property type="protein sequence ID" value="CAK7939507.1"/>
    <property type="molecule type" value="Genomic_DNA"/>
</dbReference>
<feature type="compositionally biased region" description="Polar residues" evidence="1">
    <location>
        <begin position="124"/>
        <end position="137"/>
    </location>
</feature>
<accession>A0AAV1UZU5</accession>
<comment type="caution">
    <text evidence="4">The sequence shown here is derived from an EMBL/GenBank/DDBJ whole genome shotgun (WGS) entry which is preliminary data.</text>
</comment>
<dbReference type="AlphaFoldDB" id="A0AAV1UZU5"/>
<sequence>MCVYLAPRWRRRCFVLTVVYTLLPLWTTDARALRDVGASPETWDAAGSGSNAVSGGVAGFSVVQSSTRAWNSGSFSDGSELNGDKSVTFGSLLMGKEEKETRVALVSPSSSSAAADHEVRMTPRASSSIVATGNTRCSVKRRRDHKNEDTGHVQLSDEGAKDVGPVTNADSKLYNDGTIGATGAANEAPTITPPSVPTSRALPPHHEALSAKAKEWLPSFSSSKTKSTGRSEESSDSADVLENSTKSASSTVTSSSSFDQTLVVVIIGVVGAIGAFLLVVSRKVLQETGDDDDLEDLSLF</sequence>
<feature type="signal peptide" evidence="3">
    <location>
        <begin position="1"/>
        <end position="32"/>
    </location>
</feature>
<feature type="region of interest" description="Disordered" evidence="1">
    <location>
        <begin position="114"/>
        <end position="203"/>
    </location>
</feature>
<evidence type="ECO:0000256" key="2">
    <source>
        <dbReference type="SAM" id="Phobius"/>
    </source>
</evidence>
<gene>
    <name evidence="4" type="ORF">PM001_LOCUS24657</name>
</gene>
<keyword evidence="2" id="KW-0472">Membrane</keyword>
<evidence type="ECO:0000256" key="3">
    <source>
        <dbReference type="SAM" id="SignalP"/>
    </source>
</evidence>
<dbReference type="Proteomes" id="UP001162060">
    <property type="component" value="Unassembled WGS sequence"/>
</dbReference>
<keyword evidence="3" id="KW-0732">Signal</keyword>
<evidence type="ECO:0000256" key="1">
    <source>
        <dbReference type="SAM" id="MobiDB-lite"/>
    </source>
</evidence>
<name>A0AAV1UZU5_9STRA</name>
<feature type="transmembrane region" description="Helical" evidence="2">
    <location>
        <begin position="261"/>
        <end position="280"/>
    </location>
</feature>
<keyword evidence="2" id="KW-1133">Transmembrane helix</keyword>
<reference evidence="4" key="1">
    <citation type="submission" date="2024-01" db="EMBL/GenBank/DDBJ databases">
        <authorList>
            <person name="Webb A."/>
        </authorList>
    </citation>
    <scope>NUCLEOTIDE SEQUENCE</scope>
    <source>
        <strain evidence="4">Pm1</strain>
    </source>
</reference>